<dbReference type="EMBL" id="CADCUO010000110">
    <property type="protein sequence ID" value="CAA9395311.1"/>
    <property type="molecule type" value="Genomic_DNA"/>
</dbReference>
<proteinExistence type="predicted"/>
<name>A0A6J4NRL6_9ACTN</name>
<dbReference type="InterPro" id="IPR011008">
    <property type="entry name" value="Dimeric_a/b-barrel"/>
</dbReference>
<sequence>MGAMMQHLVVLRLRHPSGSAEEATFLEGCRSLARIPGVQDFRLLRQIHPDSSYQYAFSMQFADQEAYNSYQVHPEHLAFVENVWKPAVAAGQDLDFVAL</sequence>
<dbReference type="AlphaFoldDB" id="A0A6J4NRL6"/>
<accession>A0A6J4NRL6</accession>
<reference evidence="2" key="1">
    <citation type="submission" date="2020-02" db="EMBL/GenBank/DDBJ databases">
        <authorList>
            <person name="Meier V. D."/>
        </authorList>
    </citation>
    <scope>NUCLEOTIDE SEQUENCE</scope>
    <source>
        <strain evidence="2">AVDCRST_MAG75</strain>
    </source>
</reference>
<gene>
    <name evidence="2" type="ORF">AVDCRST_MAG75-1798</name>
</gene>
<dbReference type="SUPFAM" id="SSF54909">
    <property type="entry name" value="Dimeric alpha+beta barrel"/>
    <property type="match status" value="1"/>
</dbReference>
<organism evidence="2">
    <name type="scientific">uncultured Propionibacteriaceae bacterium</name>
    <dbReference type="NCBI Taxonomy" id="257457"/>
    <lineage>
        <taxon>Bacteria</taxon>
        <taxon>Bacillati</taxon>
        <taxon>Actinomycetota</taxon>
        <taxon>Actinomycetes</taxon>
        <taxon>Propionibacteriales</taxon>
        <taxon>Propionibacteriaceae</taxon>
        <taxon>environmental samples</taxon>
    </lineage>
</organism>
<evidence type="ECO:0000313" key="2">
    <source>
        <dbReference type="EMBL" id="CAA9395311.1"/>
    </source>
</evidence>
<dbReference type="Pfam" id="PF07876">
    <property type="entry name" value="Dabb"/>
    <property type="match status" value="1"/>
</dbReference>
<dbReference type="Gene3D" id="3.30.70.100">
    <property type="match status" value="1"/>
</dbReference>
<dbReference type="PROSITE" id="PS51502">
    <property type="entry name" value="S_R_A_B_BARREL"/>
    <property type="match status" value="1"/>
</dbReference>
<protein>
    <recommendedName>
        <fullName evidence="1">Stress-response A/B barrel domain-containing protein</fullName>
    </recommendedName>
</protein>
<evidence type="ECO:0000259" key="1">
    <source>
        <dbReference type="PROSITE" id="PS51502"/>
    </source>
</evidence>
<dbReference type="InterPro" id="IPR013097">
    <property type="entry name" value="Dabb"/>
</dbReference>
<feature type="domain" description="Stress-response A/B barrel" evidence="1">
    <location>
        <begin position="5"/>
        <end position="96"/>
    </location>
</feature>
<dbReference type="SMART" id="SM00886">
    <property type="entry name" value="Dabb"/>
    <property type="match status" value="1"/>
</dbReference>